<evidence type="ECO:0000256" key="1">
    <source>
        <dbReference type="ARBA" id="ARBA00023027"/>
    </source>
</evidence>
<accession>X1U9Y2</accession>
<gene>
    <name evidence="3" type="ORF">S12H4_36104</name>
</gene>
<evidence type="ECO:0000313" key="3">
    <source>
        <dbReference type="EMBL" id="GAI89134.1"/>
    </source>
</evidence>
<dbReference type="EMBL" id="BARW01021502">
    <property type="protein sequence ID" value="GAI89134.1"/>
    <property type="molecule type" value="Genomic_DNA"/>
</dbReference>
<name>X1U9Y2_9ZZZZ</name>
<organism evidence="3">
    <name type="scientific">marine sediment metagenome</name>
    <dbReference type="NCBI Taxonomy" id="412755"/>
    <lineage>
        <taxon>unclassified sequences</taxon>
        <taxon>metagenomes</taxon>
        <taxon>ecological metagenomes</taxon>
    </lineage>
</organism>
<dbReference type="AlphaFoldDB" id="X1U9Y2"/>
<dbReference type="PANTHER" id="PTHR43574">
    <property type="entry name" value="EPIMERASE-RELATED"/>
    <property type="match status" value="1"/>
</dbReference>
<keyword evidence="1" id="KW-0520">NAD</keyword>
<evidence type="ECO:0000259" key="2">
    <source>
        <dbReference type="Pfam" id="PF01370"/>
    </source>
</evidence>
<dbReference type="Gene3D" id="3.40.50.720">
    <property type="entry name" value="NAD(P)-binding Rossmann-like Domain"/>
    <property type="match status" value="1"/>
</dbReference>
<reference evidence="3" key="1">
    <citation type="journal article" date="2014" name="Front. Microbiol.">
        <title>High frequency of phylogenetically diverse reductive dehalogenase-homologous genes in deep subseafloor sedimentary metagenomes.</title>
        <authorList>
            <person name="Kawai M."/>
            <person name="Futagami T."/>
            <person name="Toyoda A."/>
            <person name="Takaki Y."/>
            <person name="Nishi S."/>
            <person name="Hori S."/>
            <person name="Arai W."/>
            <person name="Tsubouchi T."/>
            <person name="Morono Y."/>
            <person name="Uchiyama I."/>
            <person name="Ito T."/>
            <person name="Fujiyama A."/>
            <person name="Inagaki F."/>
            <person name="Takami H."/>
        </authorList>
    </citation>
    <scope>NUCLEOTIDE SEQUENCE</scope>
    <source>
        <strain evidence="3">Expedition CK06-06</strain>
    </source>
</reference>
<comment type="caution">
    <text evidence="3">The sequence shown here is derived from an EMBL/GenBank/DDBJ whole genome shotgun (WGS) entry which is preliminary data.</text>
</comment>
<dbReference type="Gene3D" id="3.90.25.10">
    <property type="entry name" value="UDP-galactose 4-epimerase, domain 1"/>
    <property type="match status" value="1"/>
</dbReference>
<feature type="domain" description="NAD-dependent epimerase/dehydratase" evidence="2">
    <location>
        <begin position="8"/>
        <end position="219"/>
    </location>
</feature>
<dbReference type="SUPFAM" id="SSF51735">
    <property type="entry name" value="NAD(P)-binding Rossmann-fold domains"/>
    <property type="match status" value="1"/>
</dbReference>
<dbReference type="InterPro" id="IPR036291">
    <property type="entry name" value="NAD(P)-bd_dom_sf"/>
</dbReference>
<dbReference type="InterPro" id="IPR001509">
    <property type="entry name" value="Epimerase_deHydtase"/>
</dbReference>
<dbReference type="Pfam" id="PF01370">
    <property type="entry name" value="Epimerase"/>
    <property type="match status" value="1"/>
</dbReference>
<protein>
    <recommendedName>
        <fullName evidence="2">NAD-dependent epimerase/dehydratase domain-containing protein</fullName>
    </recommendedName>
</protein>
<feature type="non-terminal residue" evidence="3">
    <location>
        <position position="220"/>
    </location>
</feature>
<sequence>MGNSGMSILITGGAGFIGSHLVERFLTESDDKIVCLDNYNDYYDPAIKRKNVTAFENNPQVTMVEETFCNQEAMHRLFADCDITEVFHFGAYAGVRPSIERPHLYQKANIEGTLCLLEAARNKPVERFVMASSSTVYGGGAEAPFKEDASIGVPLSPYGASKRAAELMGLTYHALHQVPVICLRPFSIYGPRLRPDLAMTIFTAAILEGKPLPLFGDGSI</sequence>
<proteinExistence type="predicted"/>